<dbReference type="EMBL" id="CAKMMG010000006">
    <property type="protein sequence ID" value="CAH1214708.1"/>
    <property type="molecule type" value="Genomic_DNA"/>
</dbReference>
<dbReference type="Proteomes" id="UP000838324">
    <property type="component" value="Unassembled WGS sequence"/>
</dbReference>
<dbReference type="RefSeq" id="WP_236335876.1">
    <property type="nucleotide sequence ID" value="NZ_CAKMMG010000006.1"/>
</dbReference>
<evidence type="ECO:0000313" key="1">
    <source>
        <dbReference type="EMBL" id="CAH1214708.1"/>
    </source>
</evidence>
<reference evidence="1" key="1">
    <citation type="submission" date="2022-01" db="EMBL/GenBank/DDBJ databases">
        <authorList>
            <person name="Criscuolo A."/>
        </authorList>
    </citation>
    <scope>NUCLEOTIDE SEQUENCE</scope>
    <source>
        <strain evidence="1">CIP111892</strain>
    </source>
</reference>
<keyword evidence="2" id="KW-1185">Reference proteome</keyword>
<organism evidence="1 2">
    <name type="scientific">Paenibacillus auburnensis</name>
    <dbReference type="NCBI Taxonomy" id="2905649"/>
    <lineage>
        <taxon>Bacteria</taxon>
        <taxon>Bacillati</taxon>
        <taxon>Bacillota</taxon>
        <taxon>Bacilli</taxon>
        <taxon>Bacillales</taxon>
        <taxon>Paenibacillaceae</taxon>
        <taxon>Paenibacillus</taxon>
    </lineage>
</organism>
<sequence>MWTTVRAIPNDYNDEAKRIDEKILGLVKQRRILAGGQRFFPDQETVEKWAAQFEMAKDQVNSLLHNLNDVLPMRQIRDDPGRLLGVLPIMKRTVSEDCEFILSHAMQHENASIVTLEVKYQKENAGNIHLRPALQLIILGGEEYIIRRTSGRGGGERFEMRFRVEPALPDDLTALEFSLIPGNEEFINIQALEIKLDKQVDFY</sequence>
<proteinExistence type="predicted"/>
<comment type="caution">
    <text evidence="1">The sequence shown here is derived from an EMBL/GenBank/DDBJ whole genome shotgun (WGS) entry which is preliminary data.</text>
</comment>
<evidence type="ECO:0000313" key="2">
    <source>
        <dbReference type="Proteomes" id="UP000838324"/>
    </source>
</evidence>
<name>A0ABN8GSR7_9BACL</name>
<accession>A0ABN8GSR7</accession>
<gene>
    <name evidence="1" type="ORF">PAECIP111892_04065</name>
</gene>
<protein>
    <submittedName>
        <fullName evidence="1">Uncharacterized protein</fullName>
    </submittedName>
</protein>